<reference evidence="6 7" key="1">
    <citation type="journal article" date="2021" name="Sci. Rep.">
        <title>The distribution of antibiotic resistance genes in chicken gut microbiota commensals.</title>
        <authorList>
            <person name="Juricova H."/>
            <person name="Matiasovicova J."/>
            <person name="Kubasova T."/>
            <person name="Cejkova D."/>
            <person name="Rychlik I."/>
        </authorList>
    </citation>
    <scope>NUCLEOTIDE SEQUENCE [LARGE SCALE GENOMIC DNA]</scope>
    <source>
        <strain evidence="6 7">An564</strain>
    </source>
</reference>
<name>A0ABS2GKU8_9FIRM</name>
<evidence type="ECO:0000313" key="7">
    <source>
        <dbReference type="Proteomes" id="UP000724149"/>
    </source>
</evidence>
<dbReference type="InterPro" id="IPR016035">
    <property type="entry name" value="Acyl_Trfase/lysoPLipase"/>
</dbReference>
<sequence>MRSMLNRGLVLGGGGSRGAYEIGVWRAARELKIDFDVVTGTSIGALNGALVVQGDYDFAVDMWENMNYEAVMTNVKAEDFTTLDGTRKAFRTALREIVADGGMEIGPLEELVRSRLDEEKIRQSPKEFGIVTVEIPSLKASEMAKEDIPQGQMADYLLASAACYPAFKRRTIDNKSYVDGGYRDNLPIDLAIELGANEIWAVDLQALGHVPQKLMYDIPVRYIRSYWDLGMFITFDPARIRRNMELGYLDTMKTLGLLDGFAYSFREGQMARICDRFLEGSERAMKALTTAENPLTAPAAAALELRLSGALKWGARRRNSVKVNLMRQAELAAELLDLDPACIYTAERFNEELIRRFSEEDSHQPGEMEQALRRVHENPSTASEIFGRFKSMTGRERLHIVTHLVYGALSGSVPMPAAQLAGAAFPREMSAAIYLWLLGCSTDTGEEPLLRPAQA</sequence>
<accession>A0ABS2GKU8</accession>
<feature type="short sequence motif" description="GXSXG" evidence="4">
    <location>
        <begin position="40"/>
        <end position="44"/>
    </location>
</feature>
<gene>
    <name evidence="6" type="ORF">H9X81_00765</name>
</gene>
<evidence type="ECO:0000256" key="2">
    <source>
        <dbReference type="ARBA" id="ARBA00022963"/>
    </source>
</evidence>
<dbReference type="InterPro" id="IPR002641">
    <property type="entry name" value="PNPLA_dom"/>
</dbReference>
<feature type="short sequence motif" description="DGA/G" evidence="4">
    <location>
        <begin position="179"/>
        <end position="181"/>
    </location>
</feature>
<dbReference type="PANTHER" id="PTHR14226">
    <property type="entry name" value="NEUROPATHY TARGET ESTERASE/SWISS CHEESE D.MELANOGASTER"/>
    <property type="match status" value="1"/>
</dbReference>
<feature type="domain" description="PNPLA" evidence="5">
    <location>
        <begin position="9"/>
        <end position="192"/>
    </location>
</feature>
<evidence type="ECO:0000259" key="5">
    <source>
        <dbReference type="PROSITE" id="PS51635"/>
    </source>
</evidence>
<dbReference type="Pfam" id="PF01734">
    <property type="entry name" value="Patatin"/>
    <property type="match status" value="1"/>
</dbReference>
<keyword evidence="3 4" id="KW-0443">Lipid metabolism</keyword>
<dbReference type="PANTHER" id="PTHR14226:SF57">
    <property type="entry name" value="BLR7027 PROTEIN"/>
    <property type="match status" value="1"/>
</dbReference>
<feature type="short sequence motif" description="GXGXXG" evidence="4">
    <location>
        <begin position="13"/>
        <end position="18"/>
    </location>
</feature>
<dbReference type="SUPFAM" id="SSF52151">
    <property type="entry name" value="FabD/lysophospholipase-like"/>
    <property type="match status" value="1"/>
</dbReference>
<organism evidence="6 7">
    <name type="scientific">Hydrogenoanaerobacterium saccharovorans</name>
    <dbReference type="NCBI Taxonomy" id="474960"/>
    <lineage>
        <taxon>Bacteria</taxon>
        <taxon>Bacillati</taxon>
        <taxon>Bacillota</taxon>
        <taxon>Clostridia</taxon>
        <taxon>Eubacteriales</taxon>
        <taxon>Oscillospiraceae</taxon>
        <taxon>Hydrogenoanaerobacterium</taxon>
    </lineage>
</organism>
<keyword evidence="7" id="KW-1185">Reference proteome</keyword>
<evidence type="ECO:0000256" key="1">
    <source>
        <dbReference type="ARBA" id="ARBA00022801"/>
    </source>
</evidence>
<evidence type="ECO:0000256" key="4">
    <source>
        <dbReference type="PROSITE-ProRule" id="PRU01161"/>
    </source>
</evidence>
<evidence type="ECO:0000313" key="6">
    <source>
        <dbReference type="EMBL" id="MBM6922226.1"/>
    </source>
</evidence>
<dbReference type="CDD" id="cd07209">
    <property type="entry name" value="Pat_hypo_Ecoli_Z1214_like"/>
    <property type="match status" value="1"/>
</dbReference>
<keyword evidence="1 4" id="KW-0378">Hydrolase</keyword>
<dbReference type="Gene3D" id="3.40.1090.10">
    <property type="entry name" value="Cytosolic phospholipase A2 catalytic domain"/>
    <property type="match status" value="2"/>
</dbReference>
<comment type="caution">
    <text evidence="6">The sequence shown here is derived from an EMBL/GenBank/DDBJ whole genome shotgun (WGS) entry which is preliminary data.</text>
</comment>
<dbReference type="EMBL" id="JACSNR010000001">
    <property type="protein sequence ID" value="MBM6922226.1"/>
    <property type="molecule type" value="Genomic_DNA"/>
</dbReference>
<feature type="active site" description="Nucleophile" evidence="4">
    <location>
        <position position="42"/>
    </location>
</feature>
<evidence type="ECO:0000256" key="3">
    <source>
        <dbReference type="ARBA" id="ARBA00023098"/>
    </source>
</evidence>
<dbReference type="Proteomes" id="UP000724149">
    <property type="component" value="Unassembled WGS sequence"/>
</dbReference>
<dbReference type="InterPro" id="IPR050301">
    <property type="entry name" value="NTE"/>
</dbReference>
<keyword evidence="2 4" id="KW-0442">Lipid degradation</keyword>
<dbReference type="PROSITE" id="PS51635">
    <property type="entry name" value="PNPLA"/>
    <property type="match status" value="1"/>
</dbReference>
<feature type="active site" description="Proton acceptor" evidence="4">
    <location>
        <position position="179"/>
    </location>
</feature>
<proteinExistence type="predicted"/>
<protein>
    <submittedName>
        <fullName evidence="6">Patatin-like phospholipase family protein</fullName>
    </submittedName>
</protein>